<evidence type="ECO:0000259" key="7">
    <source>
        <dbReference type="PROSITE" id="PS50850"/>
    </source>
</evidence>
<dbReference type="InterPro" id="IPR050382">
    <property type="entry name" value="MFS_Na/Anion_cotransporter"/>
</dbReference>
<evidence type="ECO:0000256" key="1">
    <source>
        <dbReference type="ARBA" id="ARBA00004141"/>
    </source>
</evidence>
<dbReference type="PANTHER" id="PTHR11662">
    <property type="entry name" value="SOLUTE CARRIER FAMILY 17"/>
    <property type="match status" value="1"/>
</dbReference>
<dbReference type="CDD" id="cd17319">
    <property type="entry name" value="MFS_ExuT_GudP_like"/>
    <property type="match status" value="1"/>
</dbReference>
<dbReference type="InterPro" id="IPR036259">
    <property type="entry name" value="MFS_trans_sf"/>
</dbReference>
<dbReference type="InterPro" id="IPR000849">
    <property type="entry name" value="Sugar_P_transporter"/>
</dbReference>
<dbReference type="PROSITE" id="PS50850">
    <property type="entry name" value="MFS"/>
    <property type="match status" value="1"/>
</dbReference>
<proteinExistence type="inferred from homology"/>
<accession>A0ABT5TQB6</accession>
<dbReference type="Gene3D" id="1.20.1250.20">
    <property type="entry name" value="MFS general substrate transporter like domains"/>
    <property type="match status" value="2"/>
</dbReference>
<evidence type="ECO:0000256" key="6">
    <source>
        <dbReference type="SAM" id="Phobius"/>
    </source>
</evidence>
<dbReference type="PANTHER" id="PTHR11662:SF285">
    <property type="entry name" value="HEXURONATE TRANSPORTER"/>
    <property type="match status" value="1"/>
</dbReference>
<feature type="transmembrane region" description="Helical" evidence="6">
    <location>
        <begin position="365"/>
        <end position="385"/>
    </location>
</feature>
<organism evidence="8 9">
    <name type="scientific">Shewanella metallivivens</name>
    <dbReference type="NCBI Taxonomy" id="2872342"/>
    <lineage>
        <taxon>Bacteria</taxon>
        <taxon>Pseudomonadati</taxon>
        <taxon>Pseudomonadota</taxon>
        <taxon>Gammaproteobacteria</taxon>
        <taxon>Alteromonadales</taxon>
        <taxon>Shewanellaceae</taxon>
        <taxon>Shewanella</taxon>
    </lineage>
</organism>
<reference evidence="8 9" key="1">
    <citation type="submission" date="2023-02" db="EMBL/GenBank/DDBJ databases">
        <title>Genome sequence of Shewanella metallivivens ER-Te-42B-Light, sp. nov., enriched from sulfide tube worms (Riftia pachyptila) isolated from Explorer Ridge in the Pacific Ocean.</title>
        <authorList>
            <person name="Maltman C."/>
            <person name="Kuzyk S.B."/>
            <person name="Kyndt J.A."/>
            <person name="Yurkov V."/>
        </authorList>
    </citation>
    <scope>NUCLEOTIDE SEQUENCE [LARGE SCALE GENOMIC DNA]</scope>
    <source>
        <strain evidence="8 9">ER-Te-42B-Light</strain>
    </source>
</reference>
<dbReference type="InterPro" id="IPR011701">
    <property type="entry name" value="MFS"/>
</dbReference>
<feature type="transmembrane region" description="Helical" evidence="6">
    <location>
        <begin position="397"/>
        <end position="418"/>
    </location>
</feature>
<dbReference type="Pfam" id="PF07690">
    <property type="entry name" value="MFS_1"/>
    <property type="match status" value="1"/>
</dbReference>
<dbReference type="RefSeq" id="WP_238102495.1">
    <property type="nucleotide sequence ID" value="NZ_JAQQPZ010000010.1"/>
</dbReference>
<feature type="domain" description="Major facilitator superfamily (MFS) profile" evidence="7">
    <location>
        <begin position="15"/>
        <end position="422"/>
    </location>
</feature>
<comment type="subcellular location">
    <subcellularLocation>
        <location evidence="1">Membrane</location>
        <topology evidence="1">Multi-pass membrane protein</topology>
    </subcellularLocation>
</comment>
<feature type="transmembrane region" description="Helical" evidence="6">
    <location>
        <begin position="82"/>
        <end position="112"/>
    </location>
</feature>
<gene>
    <name evidence="8" type="ORF">PQR79_12235</name>
</gene>
<keyword evidence="9" id="KW-1185">Reference proteome</keyword>
<evidence type="ECO:0000256" key="3">
    <source>
        <dbReference type="ARBA" id="ARBA00022989"/>
    </source>
</evidence>
<evidence type="ECO:0000256" key="2">
    <source>
        <dbReference type="ARBA" id="ARBA00022692"/>
    </source>
</evidence>
<feature type="transmembrane region" description="Helical" evidence="6">
    <location>
        <begin position="333"/>
        <end position="353"/>
    </location>
</feature>
<evidence type="ECO:0000256" key="5">
    <source>
        <dbReference type="ARBA" id="ARBA00038514"/>
    </source>
</evidence>
<dbReference type="SUPFAM" id="SSF103473">
    <property type="entry name" value="MFS general substrate transporter"/>
    <property type="match status" value="1"/>
</dbReference>
<evidence type="ECO:0000313" key="9">
    <source>
        <dbReference type="Proteomes" id="UP001213691"/>
    </source>
</evidence>
<keyword evidence="3 6" id="KW-1133">Transmembrane helix</keyword>
<feature type="transmembrane region" description="Helical" evidence="6">
    <location>
        <begin position="50"/>
        <end position="70"/>
    </location>
</feature>
<evidence type="ECO:0000256" key="4">
    <source>
        <dbReference type="ARBA" id="ARBA00023136"/>
    </source>
</evidence>
<dbReference type="Proteomes" id="UP001213691">
    <property type="component" value="Unassembled WGS sequence"/>
</dbReference>
<keyword evidence="2 6" id="KW-0812">Transmembrane</keyword>
<dbReference type="InterPro" id="IPR020846">
    <property type="entry name" value="MFS_dom"/>
</dbReference>
<comment type="similarity">
    <text evidence="5">Belongs to the major facilitator superfamily. Phthalate permease family.</text>
</comment>
<comment type="caution">
    <text evidence="8">The sequence shown here is derived from an EMBL/GenBank/DDBJ whole genome shotgun (WGS) entry which is preliminary data.</text>
</comment>
<feature type="transmembrane region" description="Helical" evidence="6">
    <location>
        <begin position="237"/>
        <end position="257"/>
    </location>
</feature>
<feature type="transmembrane region" description="Helical" evidence="6">
    <location>
        <begin position="159"/>
        <end position="183"/>
    </location>
</feature>
<protein>
    <submittedName>
        <fullName evidence="8">MFS transporter</fullName>
    </submittedName>
</protein>
<dbReference type="PIRSF" id="PIRSF002808">
    <property type="entry name" value="Hexose_phosphate_transp"/>
    <property type="match status" value="1"/>
</dbReference>
<keyword evidence="4 6" id="KW-0472">Membrane</keyword>
<evidence type="ECO:0000313" key="8">
    <source>
        <dbReference type="EMBL" id="MDD8059865.1"/>
    </source>
</evidence>
<feature type="transmembrane region" description="Helical" evidence="6">
    <location>
        <begin position="310"/>
        <end position="327"/>
    </location>
</feature>
<dbReference type="EMBL" id="JAQQPZ010000010">
    <property type="protein sequence ID" value="MDD8059865.1"/>
    <property type="molecule type" value="Genomic_DNA"/>
</dbReference>
<name>A0ABT5TQB6_9GAMM</name>
<sequence>MKNSPFKLNHLRWLVVSLVALATVINYIDRSALAIMWPGIAEDLGLDKSDYANIITVFMISYAIGQSLFGKIFDAIGTRLGFLLSIVVWSVSIALHAIAATAMSFAVFRAILGIGEAGNWPGATKANAEWFPIKERALAQGIFNSGASLGSIIAPPLIAFLYAFLGWQATFIVIGALGIIWIIPWMIIYKSAPDAHPWITETERQYILSGQQCSTEENQAKEYVPTTAQLLRHRQTWGVIAARFFIDPIWWLFVAWLPLYLNEKFGFDVKEIGAFAWLPYVGAAIGALFGGWFSGHLLSRGWTVNKARRSAIVLGCLVMLPALLLTSQAATPWLAMGLIAIILFGFQTAIGNVQTLPSDYFSGKTVGTLAGISGTSAVLSVIITIQLVPMMTQGGDYTAFFILGAALVPLALISLWLGGKIEPVKPKL</sequence>
<feature type="transmembrane region" description="Helical" evidence="6">
    <location>
        <begin position="277"/>
        <end position="298"/>
    </location>
</feature>